<dbReference type="SUPFAM" id="SSF116842">
    <property type="entry name" value="XseB-like"/>
    <property type="match status" value="1"/>
</dbReference>
<dbReference type="Pfam" id="PF02609">
    <property type="entry name" value="Exonuc_VII_S"/>
    <property type="match status" value="1"/>
</dbReference>
<dbReference type="InterPro" id="IPR037004">
    <property type="entry name" value="Exonuc_VII_ssu_sf"/>
</dbReference>
<keyword evidence="2" id="KW-0963">Cytoplasm</keyword>
<dbReference type="NCBIfam" id="TIGR01280">
    <property type="entry name" value="xseB"/>
    <property type="match status" value="1"/>
</dbReference>
<evidence type="ECO:0000256" key="1">
    <source>
        <dbReference type="ARBA" id="ARBA00009998"/>
    </source>
</evidence>
<sequence length="64" mass="7658">MKQENTKFNFARAMEQLEEINHWFESEEVDLEEGIKKFDQGMKLIDACKERLKQVENKIIKIKG</sequence>
<organism evidence="7 8">
    <name type="scientific">Candidatus Roizmanbacteria bacterium GW2011_GWA2_32_13</name>
    <dbReference type="NCBI Taxonomy" id="1618475"/>
    <lineage>
        <taxon>Bacteria</taxon>
        <taxon>Candidatus Roizmaniibacteriota</taxon>
    </lineage>
</organism>
<dbReference type="GO" id="GO:0006308">
    <property type="term" value="P:DNA catabolic process"/>
    <property type="evidence" value="ECO:0007669"/>
    <property type="project" value="UniProtKB-UniRule"/>
</dbReference>
<reference evidence="7 8" key="1">
    <citation type="journal article" date="2015" name="Nature">
        <title>rRNA introns, odd ribosomes, and small enigmatic genomes across a large radiation of phyla.</title>
        <authorList>
            <person name="Brown C.T."/>
            <person name="Hug L.A."/>
            <person name="Thomas B.C."/>
            <person name="Sharon I."/>
            <person name="Castelle C.J."/>
            <person name="Singh A."/>
            <person name="Wilkins M.J."/>
            <person name="Williams K.H."/>
            <person name="Banfield J.F."/>
        </authorList>
    </citation>
    <scope>NUCLEOTIDE SEQUENCE [LARGE SCALE GENOMIC DNA]</scope>
</reference>
<evidence type="ECO:0000313" key="8">
    <source>
        <dbReference type="Proteomes" id="UP000034349"/>
    </source>
</evidence>
<evidence type="ECO:0000256" key="4">
    <source>
        <dbReference type="ARBA" id="ARBA00022801"/>
    </source>
</evidence>
<evidence type="ECO:0000256" key="3">
    <source>
        <dbReference type="ARBA" id="ARBA00022722"/>
    </source>
</evidence>
<name>A0A0F9YP21_9BACT</name>
<keyword evidence="4" id="KW-0378">Hydrolase</keyword>
<dbReference type="GO" id="GO:0005829">
    <property type="term" value="C:cytosol"/>
    <property type="evidence" value="ECO:0007669"/>
    <property type="project" value="TreeGrafter"/>
</dbReference>
<dbReference type="AlphaFoldDB" id="A0A0F9YP21"/>
<dbReference type="PANTHER" id="PTHR34137">
    <property type="entry name" value="EXODEOXYRIBONUCLEASE 7 SMALL SUBUNIT"/>
    <property type="match status" value="1"/>
</dbReference>
<accession>A0A0F9YP21</accession>
<evidence type="ECO:0000313" key="7">
    <source>
        <dbReference type="EMBL" id="KKP33184.1"/>
    </source>
</evidence>
<evidence type="ECO:0000256" key="5">
    <source>
        <dbReference type="ARBA" id="ARBA00022839"/>
    </source>
</evidence>
<evidence type="ECO:0000256" key="6">
    <source>
        <dbReference type="NCBIfam" id="TIGR01280"/>
    </source>
</evidence>
<dbReference type="Proteomes" id="UP000034349">
    <property type="component" value="Unassembled WGS sequence"/>
</dbReference>
<dbReference type="EMBL" id="LBOK01000048">
    <property type="protein sequence ID" value="KKP33184.1"/>
    <property type="molecule type" value="Genomic_DNA"/>
</dbReference>
<dbReference type="PANTHER" id="PTHR34137:SF1">
    <property type="entry name" value="EXODEOXYRIBONUCLEASE 7 SMALL SUBUNIT"/>
    <property type="match status" value="1"/>
</dbReference>
<evidence type="ECO:0000256" key="2">
    <source>
        <dbReference type="ARBA" id="ARBA00022490"/>
    </source>
</evidence>
<comment type="similarity">
    <text evidence="1">Belongs to the XseB family.</text>
</comment>
<keyword evidence="5" id="KW-0269">Exonuclease</keyword>
<dbReference type="EC" id="3.1.11.6" evidence="6"/>
<comment type="caution">
    <text evidence="7">The sequence shown here is derived from an EMBL/GenBank/DDBJ whole genome shotgun (WGS) entry which is preliminary data.</text>
</comment>
<dbReference type="GO" id="GO:0008855">
    <property type="term" value="F:exodeoxyribonuclease VII activity"/>
    <property type="evidence" value="ECO:0007669"/>
    <property type="project" value="UniProtKB-UniRule"/>
</dbReference>
<keyword evidence="3" id="KW-0540">Nuclease</keyword>
<dbReference type="GO" id="GO:0009318">
    <property type="term" value="C:exodeoxyribonuclease VII complex"/>
    <property type="evidence" value="ECO:0007669"/>
    <property type="project" value="UniProtKB-UniRule"/>
</dbReference>
<protein>
    <recommendedName>
        <fullName evidence="6">Exodeoxyribonuclease VII small subunit</fullName>
        <ecNumber evidence="6">3.1.11.6</ecNumber>
    </recommendedName>
</protein>
<gene>
    <name evidence="7" type="ORF">UR23_C0048G0005</name>
</gene>
<proteinExistence type="inferred from homology"/>
<dbReference type="InterPro" id="IPR003761">
    <property type="entry name" value="Exonuc_VII_S"/>
</dbReference>
<dbReference type="Gene3D" id="1.10.287.1040">
    <property type="entry name" value="Exonuclease VII, small subunit"/>
    <property type="match status" value="1"/>
</dbReference>